<evidence type="ECO:0000256" key="1">
    <source>
        <dbReference type="ARBA" id="ARBA00004123"/>
    </source>
</evidence>
<dbReference type="AlphaFoldDB" id="A0AA88KJL8"/>
<keyword evidence="4" id="KW-0677">Repeat</keyword>
<comment type="caution">
    <text evidence="7">The sequence shown here is derived from an EMBL/GenBank/DDBJ whole genome shotgun (WGS) entry which is preliminary data.</text>
</comment>
<comment type="subcellular location">
    <subcellularLocation>
        <location evidence="1">Nucleus</location>
    </subcellularLocation>
</comment>
<evidence type="ECO:0000256" key="3">
    <source>
        <dbReference type="ARBA" id="ARBA00022574"/>
    </source>
</evidence>
<keyword evidence="8" id="KW-1185">Reference proteome</keyword>
<dbReference type="GO" id="GO:0006364">
    <property type="term" value="P:rRNA processing"/>
    <property type="evidence" value="ECO:0007669"/>
    <property type="project" value="UniProtKB-KW"/>
</dbReference>
<accession>A0AA88KJL8</accession>
<evidence type="ECO:0000256" key="5">
    <source>
        <dbReference type="ARBA" id="ARBA00023242"/>
    </source>
</evidence>
<evidence type="ECO:0000313" key="8">
    <source>
        <dbReference type="Proteomes" id="UP000816034"/>
    </source>
</evidence>
<keyword evidence="3" id="KW-0853">WD repeat</keyword>
<reference evidence="7 8" key="1">
    <citation type="journal article" date="2018" name="BMC Genomics">
        <title>The genome of Naegleria lovaniensis, the basis for a comparative approach to unravel pathogenicity factors of the human pathogenic amoeba N. fowleri.</title>
        <authorList>
            <person name="Liechti N."/>
            <person name="Schurch N."/>
            <person name="Bruggmann R."/>
            <person name="Wittwer M."/>
        </authorList>
    </citation>
    <scope>NUCLEOTIDE SEQUENCE [LARGE SCALE GENOMIC DNA]</scope>
    <source>
        <strain evidence="7 8">ATCC 30569</strain>
    </source>
</reference>
<dbReference type="Pfam" id="PF09384">
    <property type="entry name" value="UTP15_C"/>
    <property type="match status" value="1"/>
</dbReference>
<evidence type="ECO:0000313" key="7">
    <source>
        <dbReference type="EMBL" id="KAG2381665.1"/>
    </source>
</evidence>
<dbReference type="Proteomes" id="UP000816034">
    <property type="component" value="Unassembled WGS sequence"/>
</dbReference>
<protein>
    <recommendedName>
        <fullName evidence="6">U3 small nucleolar RNA-associated protein 15 C-terminal domain-containing protein</fullName>
    </recommendedName>
</protein>
<organism evidence="7 8">
    <name type="scientific">Naegleria lovaniensis</name>
    <name type="common">Amoeba</name>
    <dbReference type="NCBI Taxonomy" id="51637"/>
    <lineage>
        <taxon>Eukaryota</taxon>
        <taxon>Discoba</taxon>
        <taxon>Heterolobosea</taxon>
        <taxon>Tetramitia</taxon>
        <taxon>Eutetramitia</taxon>
        <taxon>Vahlkampfiidae</taxon>
        <taxon>Naegleria</taxon>
    </lineage>
</organism>
<dbReference type="GeneID" id="68098504"/>
<dbReference type="InterPro" id="IPR018983">
    <property type="entry name" value="U3_snoRNA-assocProt_15_C"/>
</dbReference>
<dbReference type="PANTHER" id="PTHR19924">
    <property type="entry name" value="UTP15 U3 SMALL NUCLEOLAR RNA-ASSOCIATED PROTEIN 15 FAMILY MEMBER"/>
    <property type="match status" value="1"/>
</dbReference>
<keyword evidence="2" id="KW-0698">rRNA processing</keyword>
<feature type="domain" description="U3 small nucleolar RNA-associated protein 15 C-terminal" evidence="6">
    <location>
        <begin position="1"/>
        <end position="97"/>
    </location>
</feature>
<dbReference type="GO" id="GO:0005730">
    <property type="term" value="C:nucleolus"/>
    <property type="evidence" value="ECO:0007669"/>
    <property type="project" value="InterPro"/>
</dbReference>
<sequence>MSLIAELEVRNEVLNAINTMDESRLSALLQFIIQYIRDPRFTPVLVPFTQTVLKHYGQVIGLSETVDTLLRTLRKKVNQEILAQEKLCQLKGVLDFLMLTNLNYQSENQQQSALPHSQPTASI</sequence>
<gene>
    <name evidence="7" type="ORF">C9374_006049</name>
</gene>
<dbReference type="EMBL" id="PYSW02000026">
    <property type="protein sequence ID" value="KAG2381665.1"/>
    <property type="molecule type" value="Genomic_DNA"/>
</dbReference>
<evidence type="ECO:0000256" key="4">
    <source>
        <dbReference type="ARBA" id="ARBA00022737"/>
    </source>
</evidence>
<dbReference type="GO" id="GO:0045943">
    <property type="term" value="P:positive regulation of transcription by RNA polymerase I"/>
    <property type="evidence" value="ECO:0007669"/>
    <property type="project" value="TreeGrafter"/>
</dbReference>
<proteinExistence type="predicted"/>
<evidence type="ECO:0000256" key="2">
    <source>
        <dbReference type="ARBA" id="ARBA00022552"/>
    </source>
</evidence>
<dbReference type="PANTHER" id="PTHR19924:SF26">
    <property type="entry name" value="U3 SMALL NUCLEOLAR RNA-ASSOCIATED PROTEIN 15 HOMOLOG"/>
    <property type="match status" value="1"/>
</dbReference>
<dbReference type="RefSeq" id="XP_044547345.1">
    <property type="nucleotide sequence ID" value="XM_044695867.1"/>
</dbReference>
<keyword evidence="5" id="KW-0539">Nucleus</keyword>
<evidence type="ECO:0000259" key="6">
    <source>
        <dbReference type="Pfam" id="PF09384"/>
    </source>
</evidence>
<name>A0AA88KJL8_NAELO</name>